<sequence>MNSNTEIGIPKCYRVEVHGGGELDNAPGVAIFQVSKQSAQDIVSLSAVVRANNLYKVERFDYRAEFLRYDPLVDVDDAQDAGEENSVRTECDVLVVTEAEFFFRAYVKHTDDSVECAAQSIAELARHFGIPFGEPGHTKSELLSPNT</sequence>
<proteinExistence type="predicted"/>
<dbReference type="RefSeq" id="WP_150609468.1">
    <property type="nucleotide sequence ID" value="NZ_CABPRY010000006.1"/>
</dbReference>
<evidence type="ECO:0000313" key="2">
    <source>
        <dbReference type="Proteomes" id="UP000396788"/>
    </source>
</evidence>
<accession>A0A5E4W2X6</accession>
<reference evidence="1 2" key="1">
    <citation type="submission" date="2019-08" db="EMBL/GenBank/DDBJ databases">
        <authorList>
            <person name="Peeters C."/>
        </authorList>
    </citation>
    <scope>NUCLEOTIDE SEQUENCE [LARGE SCALE GENOMIC DNA]</scope>
    <source>
        <strain evidence="1 2">LMG 31107</strain>
    </source>
</reference>
<evidence type="ECO:0000313" key="1">
    <source>
        <dbReference type="EMBL" id="VVE18209.1"/>
    </source>
</evidence>
<dbReference type="EMBL" id="CABPRY010000006">
    <property type="protein sequence ID" value="VVE18209.1"/>
    <property type="molecule type" value="Genomic_DNA"/>
</dbReference>
<protein>
    <submittedName>
        <fullName evidence="1">Uncharacterized protein</fullName>
    </submittedName>
</protein>
<dbReference type="Proteomes" id="UP000396788">
    <property type="component" value="Unassembled WGS sequence"/>
</dbReference>
<name>A0A5E4W2X6_9BURK</name>
<organism evidence="1 2">
    <name type="scientific">Pandoraea cepalis</name>
    <dbReference type="NCBI Taxonomy" id="2508294"/>
    <lineage>
        <taxon>Bacteria</taxon>
        <taxon>Pseudomonadati</taxon>
        <taxon>Pseudomonadota</taxon>
        <taxon>Betaproteobacteria</taxon>
        <taxon>Burkholderiales</taxon>
        <taxon>Burkholderiaceae</taxon>
        <taxon>Pandoraea</taxon>
    </lineage>
</organism>
<dbReference type="AlphaFoldDB" id="A0A5E4W2X6"/>
<gene>
    <name evidence="1" type="ORF">PCE31107_03008</name>
</gene>